<accession>A0AAN6NBM8</accession>
<protein>
    <submittedName>
        <fullName evidence="1">Uncharacterized protein</fullName>
    </submittedName>
</protein>
<evidence type="ECO:0000313" key="1">
    <source>
        <dbReference type="EMBL" id="KAK3942465.1"/>
    </source>
</evidence>
<proteinExistence type="predicted"/>
<reference evidence="2" key="1">
    <citation type="journal article" date="2023" name="Mol. Phylogenet. Evol.">
        <title>Genome-scale phylogeny and comparative genomics of the fungal order Sordariales.</title>
        <authorList>
            <person name="Hensen N."/>
            <person name="Bonometti L."/>
            <person name="Westerberg I."/>
            <person name="Brannstrom I.O."/>
            <person name="Guillou S."/>
            <person name="Cros-Aarteil S."/>
            <person name="Calhoun S."/>
            <person name="Haridas S."/>
            <person name="Kuo A."/>
            <person name="Mondo S."/>
            <person name="Pangilinan J."/>
            <person name="Riley R."/>
            <person name="LaButti K."/>
            <person name="Andreopoulos B."/>
            <person name="Lipzen A."/>
            <person name="Chen C."/>
            <person name="Yan M."/>
            <person name="Daum C."/>
            <person name="Ng V."/>
            <person name="Clum A."/>
            <person name="Steindorff A."/>
            <person name="Ohm R.A."/>
            <person name="Martin F."/>
            <person name="Silar P."/>
            <person name="Natvig D.O."/>
            <person name="Lalanne C."/>
            <person name="Gautier V."/>
            <person name="Ament-Velasquez S.L."/>
            <person name="Kruys A."/>
            <person name="Hutchinson M.I."/>
            <person name="Powell A.J."/>
            <person name="Barry K."/>
            <person name="Miller A.N."/>
            <person name="Grigoriev I.V."/>
            <person name="Debuchy R."/>
            <person name="Gladieux P."/>
            <person name="Hiltunen Thoren M."/>
            <person name="Johannesson H."/>
        </authorList>
    </citation>
    <scope>NUCLEOTIDE SEQUENCE [LARGE SCALE GENOMIC DNA]</scope>
    <source>
        <strain evidence="2">CBS 340.73</strain>
    </source>
</reference>
<gene>
    <name evidence="1" type="ORF">QBC46DRAFT_379701</name>
</gene>
<dbReference type="AlphaFoldDB" id="A0AAN6NBM8"/>
<sequence>MPTWFKKLICKLQPAGEPAIAQLTDTVSDELLFPSWPPPNPREMLSRREFYKDRLGYRKCRTPKGVFEDTPLFSLYRLYEWIMVGHVVNMRNEISMFWWARWPVSGIPDPGEQGDPERYAVLACIPALLVESFNERINLGLRREERHSILSPDEQFAWAATPTNLKFETEPAWTERVRPLDALLHIPDSQPMREEPTTLDDPEASPAFKKKNILAIKPHVHFI</sequence>
<organism evidence="1 2">
    <name type="scientific">Diplogelasinospora grovesii</name>
    <dbReference type="NCBI Taxonomy" id="303347"/>
    <lineage>
        <taxon>Eukaryota</taxon>
        <taxon>Fungi</taxon>
        <taxon>Dikarya</taxon>
        <taxon>Ascomycota</taxon>
        <taxon>Pezizomycotina</taxon>
        <taxon>Sordariomycetes</taxon>
        <taxon>Sordariomycetidae</taxon>
        <taxon>Sordariales</taxon>
        <taxon>Diplogelasinosporaceae</taxon>
        <taxon>Diplogelasinospora</taxon>
    </lineage>
</organism>
<dbReference type="EMBL" id="MU853773">
    <property type="protein sequence ID" value="KAK3942465.1"/>
    <property type="molecule type" value="Genomic_DNA"/>
</dbReference>
<name>A0AAN6NBM8_9PEZI</name>
<dbReference type="Proteomes" id="UP001303473">
    <property type="component" value="Unassembled WGS sequence"/>
</dbReference>
<comment type="caution">
    <text evidence="1">The sequence shown here is derived from an EMBL/GenBank/DDBJ whole genome shotgun (WGS) entry which is preliminary data.</text>
</comment>
<evidence type="ECO:0000313" key="2">
    <source>
        <dbReference type="Proteomes" id="UP001303473"/>
    </source>
</evidence>
<keyword evidence="2" id="KW-1185">Reference proteome</keyword>